<accession>A0ABR7EVM8</accession>
<dbReference type="PANTHER" id="PTHR43409:SF16">
    <property type="entry name" value="SLR0320 PROTEIN"/>
    <property type="match status" value="1"/>
</dbReference>
<dbReference type="InterPro" id="IPR007197">
    <property type="entry name" value="rSAM"/>
</dbReference>
<dbReference type="PROSITE" id="PS51332">
    <property type="entry name" value="B12_BINDING"/>
    <property type="match status" value="1"/>
</dbReference>
<keyword evidence="5" id="KW-0411">Iron-sulfur</keyword>
<name>A0ABR7EVM8_9FIRM</name>
<comment type="caution">
    <text evidence="8">The sequence shown here is derived from an EMBL/GenBank/DDBJ whole genome shotgun (WGS) entry which is preliminary data.</text>
</comment>
<dbReference type="SFLD" id="SFLDG01082">
    <property type="entry name" value="B12-binding_domain_containing"/>
    <property type="match status" value="1"/>
</dbReference>
<dbReference type="InterPro" id="IPR023404">
    <property type="entry name" value="rSAM_horseshoe"/>
</dbReference>
<dbReference type="InterPro" id="IPR025288">
    <property type="entry name" value="DUF4080"/>
</dbReference>
<evidence type="ECO:0000256" key="5">
    <source>
        <dbReference type="ARBA" id="ARBA00023014"/>
    </source>
</evidence>
<dbReference type="Pfam" id="PF13311">
    <property type="entry name" value="DUF4080"/>
    <property type="match status" value="1"/>
</dbReference>
<dbReference type="Pfam" id="PF04055">
    <property type="entry name" value="Radical_SAM"/>
    <property type="match status" value="1"/>
</dbReference>
<feature type="domain" description="Radical SAM core" evidence="7">
    <location>
        <begin position="190"/>
        <end position="420"/>
    </location>
</feature>
<dbReference type="InterPro" id="IPR006638">
    <property type="entry name" value="Elp3/MiaA/NifB-like_rSAM"/>
</dbReference>
<dbReference type="Pfam" id="PF02310">
    <property type="entry name" value="B12-binding"/>
    <property type="match status" value="1"/>
</dbReference>
<protein>
    <submittedName>
        <fullName evidence="8">B12-binding domain-containing radical SAM protein</fullName>
    </submittedName>
</protein>
<dbReference type="RefSeq" id="WP_186855901.1">
    <property type="nucleotide sequence ID" value="NZ_JACOOY010000010.1"/>
</dbReference>
<dbReference type="CDD" id="cd01335">
    <property type="entry name" value="Radical_SAM"/>
    <property type="match status" value="1"/>
</dbReference>
<evidence type="ECO:0000259" key="6">
    <source>
        <dbReference type="PROSITE" id="PS51332"/>
    </source>
</evidence>
<dbReference type="InterPro" id="IPR036724">
    <property type="entry name" value="Cobalamin-bd_sf"/>
</dbReference>
<keyword evidence="3" id="KW-0479">Metal-binding</keyword>
<evidence type="ECO:0000256" key="1">
    <source>
        <dbReference type="ARBA" id="ARBA00001966"/>
    </source>
</evidence>
<comment type="cofactor">
    <cofactor evidence="1">
        <name>[4Fe-4S] cluster</name>
        <dbReference type="ChEBI" id="CHEBI:49883"/>
    </cofactor>
</comment>
<dbReference type="Gene3D" id="3.80.30.20">
    <property type="entry name" value="tm_1862 like domain"/>
    <property type="match status" value="1"/>
</dbReference>
<dbReference type="Gene3D" id="3.40.50.280">
    <property type="entry name" value="Cobalamin-binding domain"/>
    <property type="match status" value="1"/>
</dbReference>
<dbReference type="Proteomes" id="UP000647235">
    <property type="component" value="Unassembled WGS sequence"/>
</dbReference>
<dbReference type="InterPro" id="IPR058240">
    <property type="entry name" value="rSAM_sf"/>
</dbReference>
<dbReference type="SMART" id="SM00729">
    <property type="entry name" value="Elp3"/>
    <property type="match status" value="1"/>
</dbReference>
<reference evidence="8 9" key="1">
    <citation type="submission" date="2020-08" db="EMBL/GenBank/DDBJ databases">
        <title>Genome public.</title>
        <authorList>
            <person name="Liu C."/>
            <person name="Sun Q."/>
        </authorList>
    </citation>
    <scope>NUCLEOTIDE SEQUENCE [LARGE SCALE GENOMIC DNA]</scope>
    <source>
        <strain evidence="8 9">NSJ-36</strain>
    </source>
</reference>
<dbReference type="SUPFAM" id="SSF52242">
    <property type="entry name" value="Cobalamin (vitamin B12)-binding domain"/>
    <property type="match status" value="1"/>
</dbReference>
<dbReference type="InterPro" id="IPR034466">
    <property type="entry name" value="Methyltransferase_Class_B"/>
</dbReference>
<feature type="domain" description="B12-binding" evidence="6">
    <location>
        <begin position="1"/>
        <end position="142"/>
    </location>
</feature>
<keyword evidence="4" id="KW-0408">Iron</keyword>
<evidence type="ECO:0000256" key="2">
    <source>
        <dbReference type="ARBA" id="ARBA00022691"/>
    </source>
</evidence>
<dbReference type="InterPro" id="IPR006158">
    <property type="entry name" value="Cobalamin-bd"/>
</dbReference>
<dbReference type="PANTHER" id="PTHR43409">
    <property type="entry name" value="ANAEROBIC MAGNESIUM-PROTOPORPHYRIN IX MONOMETHYL ESTER CYCLASE-RELATED"/>
    <property type="match status" value="1"/>
</dbReference>
<evidence type="ECO:0000259" key="7">
    <source>
        <dbReference type="PROSITE" id="PS51918"/>
    </source>
</evidence>
<organism evidence="8 9">
    <name type="scientific">Dorea hominis</name>
    <dbReference type="NCBI Taxonomy" id="2763040"/>
    <lineage>
        <taxon>Bacteria</taxon>
        <taxon>Bacillati</taxon>
        <taxon>Bacillota</taxon>
        <taxon>Clostridia</taxon>
        <taxon>Lachnospirales</taxon>
        <taxon>Lachnospiraceae</taxon>
        <taxon>Dorea</taxon>
    </lineage>
</organism>
<proteinExistence type="predicted"/>
<dbReference type="SFLD" id="SFLDG01123">
    <property type="entry name" value="methyltransferase_(Class_B)"/>
    <property type="match status" value="1"/>
</dbReference>
<sequence>MKILLAAINAKYIHSNLAVYCLKAYADLHCHTEQENHELQIEIGEYTINQQMDDIMRDVYERQPDVLCLSCYIWNLKYVEELIREIKKVCPNLKIWTGGPEVSYDAPDVLRRLPEVTGVMKGEGELTFHALCEAYVQTEQEMNGCEIPDDVLGGIDGITFRDSNGEVVETPWRQPIDLSEVPFVYEHLEDFEHKIIYYETSRGCPFACSYCLSSIDKRLRFRSLDLVFRELQFFLDHKVPQVKFVDRTFNCKHDHALAIWKYLEEHDNGITNFHFEVSADLLNEEELEIITAMRPGLIQLEIGVQSTNPDTIREIHRTMDLDKLAAKVARVNQAGNIHQHLDLIAGLPFEDIKSFAVSFDDVYRMRPEQLQLGFLKVLKGSYMETKKEDYGLQYKSTPPYEVLSTRWISYEEILHLKGIEEMVEVYYNSRQFEETLEELGKEYESAFTMYEKLWSYYKKQNYHQVNHKRSERYEILLGFVREYHPEKVEYYRELLTYDYYLRENAKSRPAFAGKEVLTKEEYRQFYETEDKERRYLTSYDKYDKNQLRKMTHLERFSRLQKTVLFDYLERNPLTQDARICLIDSLADCGENRCKA</sequence>
<evidence type="ECO:0000313" key="8">
    <source>
        <dbReference type="EMBL" id="MBC5665409.1"/>
    </source>
</evidence>
<dbReference type="CDD" id="cd02068">
    <property type="entry name" value="radical_SAM_B12_BD"/>
    <property type="match status" value="1"/>
</dbReference>
<dbReference type="PROSITE" id="PS51918">
    <property type="entry name" value="RADICAL_SAM"/>
    <property type="match status" value="1"/>
</dbReference>
<gene>
    <name evidence="8" type="ORF">H8S07_08970</name>
</gene>
<evidence type="ECO:0000313" key="9">
    <source>
        <dbReference type="Proteomes" id="UP000647235"/>
    </source>
</evidence>
<keyword evidence="2" id="KW-0949">S-adenosyl-L-methionine</keyword>
<evidence type="ECO:0000256" key="4">
    <source>
        <dbReference type="ARBA" id="ARBA00023004"/>
    </source>
</evidence>
<keyword evidence="9" id="KW-1185">Reference proteome</keyword>
<dbReference type="SUPFAM" id="SSF102114">
    <property type="entry name" value="Radical SAM enzymes"/>
    <property type="match status" value="1"/>
</dbReference>
<dbReference type="SFLD" id="SFLDS00029">
    <property type="entry name" value="Radical_SAM"/>
    <property type="match status" value="1"/>
</dbReference>
<dbReference type="InterPro" id="IPR051198">
    <property type="entry name" value="BchE-like"/>
</dbReference>
<dbReference type="EMBL" id="JACOOY010000010">
    <property type="protein sequence ID" value="MBC5665409.1"/>
    <property type="molecule type" value="Genomic_DNA"/>
</dbReference>
<evidence type="ECO:0000256" key="3">
    <source>
        <dbReference type="ARBA" id="ARBA00022723"/>
    </source>
</evidence>